<accession>A0A8T0XUP8</accession>
<dbReference type="InterPro" id="IPR036417">
    <property type="entry name" value="TMV-like_coat_sf"/>
</dbReference>
<dbReference type="GO" id="GO:0005198">
    <property type="term" value="F:structural molecule activity"/>
    <property type="evidence" value="ECO:0007669"/>
    <property type="project" value="InterPro"/>
</dbReference>
<dbReference type="AlphaFoldDB" id="A0A8T0XUP8"/>
<dbReference type="Proteomes" id="UP000823388">
    <property type="component" value="Chromosome 1K"/>
</dbReference>
<dbReference type="EMBL" id="CM029037">
    <property type="protein sequence ID" value="KAG2660854.1"/>
    <property type="molecule type" value="Genomic_DNA"/>
</dbReference>
<keyword evidence="2" id="KW-1185">Reference proteome</keyword>
<reference evidence="1" key="1">
    <citation type="submission" date="2020-05" db="EMBL/GenBank/DDBJ databases">
        <title>WGS assembly of Panicum virgatum.</title>
        <authorList>
            <person name="Lovell J.T."/>
            <person name="Jenkins J."/>
            <person name="Shu S."/>
            <person name="Juenger T.E."/>
            <person name="Schmutz J."/>
        </authorList>
    </citation>
    <scope>NUCLEOTIDE SEQUENCE</scope>
    <source>
        <strain evidence="1">AP13</strain>
    </source>
</reference>
<name>A0A8T0XUP8_PANVG</name>
<sequence>MKRAAPHDAGDDANDRRHIPRVLRNAVDGARDRAPHAGYGPAVPIQVALAHRWARYEDVVSALRSLANLSLLEQAAREDARATLRGLFQHPTPFAAGARFPEAELFLSVDHGTFGGCVRRVQKELLRVEAATSGYNWQRVIAACEAFMEAVSAAAGTATLAWPEEPGKPVLYDRVVFEEAFQLTWTDA</sequence>
<protein>
    <submittedName>
        <fullName evidence="1">Uncharacterized protein</fullName>
    </submittedName>
</protein>
<comment type="caution">
    <text evidence="1">The sequence shown here is derived from an EMBL/GenBank/DDBJ whole genome shotgun (WGS) entry which is preliminary data.</text>
</comment>
<dbReference type="Pfam" id="PF00721">
    <property type="entry name" value="TMV_coat"/>
    <property type="match status" value="1"/>
</dbReference>
<proteinExistence type="predicted"/>
<organism evidence="1 2">
    <name type="scientific">Panicum virgatum</name>
    <name type="common">Blackwell switchgrass</name>
    <dbReference type="NCBI Taxonomy" id="38727"/>
    <lineage>
        <taxon>Eukaryota</taxon>
        <taxon>Viridiplantae</taxon>
        <taxon>Streptophyta</taxon>
        <taxon>Embryophyta</taxon>
        <taxon>Tracheophyta</taxon>
        <taxon>Spermatophyta</taxon>
        <taxon>Magnoliopsida</taxon>
        <taxon>Liliopsida</taxon>
        <taxon>Poales</taxon>
        <taxon>Poaceae</taxon>
        <taxon>PACMAD clade</taxon>
        <taxon>Panicoideae</taxon>
        <taxon>Panicodae</taxon>
        <taxon>Paniceae</taxon>
        <taxon>Panicinae</taxon>
        <taxon>Panicum</taxon>
        <taxon>Panicum sect. Hiantes</taxon>
    </lineage>
</organism>
<evidence type="ECO:0000313" key="2">
    <source>
        <dbReference type="Proteomes" id="UP000823388"/>
    </source>
</evidence>
<dbReference type="Gene3D" id="1.20.120.70">
    <property type="entry name" value="Tobacco mosaic virus-like, coat protein"/>
    <property type="match status" value="1"/>
</dbReference>
<dbReference type="SUPFAM" id="SSF47195">
    <property type="entry name" value="TMV-like viral coat proteins"/>
    <property type="match status" value="1"/>
</dbReference>
<evidence type="ECO:0000313" key="1">
    <source>
        <dbReference type="EMBL" id="KAG2660854.1"/>
    </source>
</evidence>
<dbReference type="InterPro" id="IPR001337">
    <property type="entry name" value="TMV-like_coat"/>
</dbReference>
<gene>
    <name evidence="1" type="ORF">PVAP13_1KG463900</name>
</gene>